<dbReference type="Proteomes" id="UP000564378">
    <property type="component" value="Unassembled WGS sequence"/>
</dbReference>
<name>A0A842HVH9_9SPHN</name>
<evidence type="ECO:0000313" key="2">
    <source>
        <dbReference type="EMBL" id="MBC2776259.1"/>
    </source>
</evidence>
<dbReference type="InterPro" id="IPR008962">
    <property type="entry name" value="PapD-like_sf"/>
</dbReference>
<reference evidence="2 3" key="1">
    <citation type="submission" date="2020-08" db="EMBL/GenBank/DDBJ databases">
        <title>Draft genome sequence of Parasphingopyxis sp. GrpM-11.</title>
        <authorList>
            <person name="Oh J."/>
            <person name="Roh D.-H."/>
        </authorList>
    </citation>
    <scope>NUCLEOTIDE SEQUENCE [LARGE SCALE GENOMIC DNA]</scope>
    <source>
        <strain evidence="2 3">GrpM-11</strain>
    </source>
</reference>
<keyword evidence="3" id="KW-1185">Reference proteome</keyword>
<keyword evidence="1" id="KW-0732">Signal</keyword>
<evidence type="ECO:0000313" key="3">
    <source>
        <dbReference type="Proteomes" id="UP000564378"/>
    </source>
</evidence>
<dbReference type="SUPFAM" id="SSF49354">
    <property type="entry name" value="PapD-like"/>
    <property type="match status" value="1"/>
</dbReference>
<dbReference type="RefSeq" id="WP_185799558.1">
    <property type="nucleotide sequence ID" value="NZ_JACJVJ010000001.1"/>
</dbReference>
<dbReference type="EMBL" id="JACJVJ010000001">
    <property type="protein sequence ID" value="MBC2776259.1"/>
    <property type="molecule type" value="Genomic_DNA"/>
</dbReference>
<feature type="chain" id="PRO_5032728188" evidence="1">
    <location>
        <begin position="33"/>
        <end position="278"/>
    </location>
</feature>
<proteinExistence type="predicted"/>
<protein>
    <submittedName>
        <fullName evidence="2">Molecular chaperone</fullName>
    </submittedName>
</protein>
<dbReference type="Gene3D" id="2.60.40.10">
    <property type="entry name" value="Immunoglobulins"/>
    <property type="match status" value="1"/>
</dbReference>
<comment type="caution">
    <text evidence="2">The sequence shown here is derived from an EMBL/GenBank/DDBJ whole genome shotgun (WGS) entry which is preliminary data.</text>
</comment>
<dbReference type="InterPro" id="IPR013783">
    <property type="entry name" value="Ig-like_fold"/>
</dbReference>
<accession>A0A842HVH9</accession>
<organism evidence="2 3">
    <name type="scientific">Parasphingopyxis marina</name>
    <dbReference type="NCBI Taxonomy" id="2761622"/>
    <lineage>
        <taxon>Bacteria</taxon>
        <taxon>Pseudomonadati</taxon>
        <taxon>Pseudomonadota</taxon>
        <taxon>Alphaproteobacteria</taxon>
        <taxon>Sphingomonadales</taxon>
        <taxon>Sphingomonadaceae</taxon>
        <taxon>Parasphingopyxis</taxon>
    </lineage>
</organism>
<evidence type="ECO:0000256" key="1">
    <source>
        <dbReference type="SAM" id="SignalP"/>
    </source>
</evidence>
<sequence length="278" mass="29978">MTLAFLSKSARFACTAAALAVAAAVAPAPAHANDLLVAPTRVVLNGSRGTEVILNNIGTEEATYRISLELRRMTPDGGLEEIENANEAEQAALDMIRYAPRRVVLPPNQPQAVRIGVRPPQDLPDGEYRVHMLFRAIPRPRPVAEENQGPSEGFAIRLIPVYGVTIPIIVRQGNLTATAAIANPRIVEDNGVRAIQFDLSRQGERSTYGEVIVTRPGIDLPIARARGIAVYTEIGQRTVIVPVSEEFQGTLAGPVRIQYREPDGDGGGLIAETQAVLR</sequence>
<feature type="signal peptide" evidence="1">
    <location>
        <begin position="1"/>
        <end position="32"/>
    </location>
</feature>
<gene>
    <name evidence="2" type="ORF">H6P80_01370</name>
</gene>
<dbReference type="AlphaFoldDB" id="A0A842HVH9"/>